<protein>
    <recommendedName>
        <fullName evidence="4">Armadillo-type protein</fullName>
    </recommendedName>
</protein>
<dbReference type="GO" id="GO:0110078">
    <property type="term" value="C:TTT Hsp90 cochaperone complex"/>
    <property type="evidence" value="ECO:0007669"/>
    <property type="project" value="InterPro"/>
</dbReference>
<dbReference type="InterPro" id="IPR018870">
    <property type="entry name" value="Tti2"/>
</dbReference>
<proteinExistence type="inferred from homology"/>
<comment type="similarity">
    <text evidence="1">Belongs to the TTI2 family.</text>
</comment>
<dbReference type="GO" id="GO:0005829">
    <property type="term" value="C:cytosol"/>
    <property type="evidence" value="ECO:0007669"/>
    <property type="project" value="TreeGrafter"/>
</dbReference>
<dbReference type="Proteomes" id="UP000325780">
    <property type="component" value="Unassembled WGS sequence"/>
</dbReference>
<reference evidence="2 3" key="1">
    <citation type="submission" date="2019-04" db="EMBL/GenBank/DDBJ databases">
        <title>Friends and foes A comparative genomics study of 23 Aspergillus species from section Flavi.</title>
        <authorList>
            <consortium name="DOE Joint Genome Institute"/>
            <person name="Kjaerbolling I."/>
            <person name="Vesth T."/>
            <person name="Frisvad J.C."/>
            <person name="Nybo J.L."/>
            <person name="Theobald S."/>
            <person name="Kildgaard S."/>
            <person name="Isbrandt T."/>
            <person name="Kuo A."/>
            <person name="Sato A."/>
            <person name="Lyhne E.K."/>
            <person name="Kogle M.E."/>
            <person name="Wiebenga A."/>
            <person name="Kun R.S."/>
            <person name="Lubbers R.J."/>
            <person name="Makela M.R."/>
            <person name="Barry K."/>
            <person name="Chovatia M."/>
            <person name="Clum A."/>
            <person name="Daum C."/>
            <person name="Haridas S."/>
            <person name="He G."/>
            <person name="LaButti K."/>
            <person name="Lipzen A."/>
            <person name="Mondo S."/>
            <person name="Riley R."/>
            <person name="Salamov A."/>
            <person name="Simmons B.A."/>
            <person name="Magnuson J.K."/>
            <person name="Henrissat B."/>
            <person name="Mortensen U.H."/>
            <person name="Larsen T.O."/>
            <person name="Devries R.P."/>
            <person name="Grigoriev I.V."/>
            <person name="Machida M."/>
            <person name="Baker S.E."/>
            <person name="Andersen M.R."/>
        </authorList>
    </citation>
    <scope>NUCLEOTIDE SEQUENCE [LARGE SCALE GENOMIC DNA]</scope>
    <source>
        <strain evidence="2 3">IBT 18842</strain>
    </source>
</reference>
<dbReference type="AlphaFoldDB" id="A0A5N6U7Z9"/>
<dbReference type="PANTHER" id="PTHR32226:SF2">
    <property type="entry name" value="TELO2-INTERACTING PROTEIN 2"/>
    <property type="match status" value="1"/>
</dbReference>
<dbReference type="OrthoDB" id="6417021at2759"/>
<name>A0A5N6U7Z9_ASPAV</name>
<dbReference type="Pfam" id="PF10521">
    <property type="entry name" value="Tti2"/>
    <property type="match status" value="1"/>
</dbReference>
<sequence>MEELRLACRGTLSQNRPASTSMPEVQADNIALPDGLNVLWEDVSSLTDTSSHGTCESLLVAKSFLELRGPQSLSGDDKCAANGLYEWASAAALPSAVYAQTEEVSNEHKEAMREDQLRSRLALAIIASLNGTLPIADAKSQADIIIALASFSSTDDPWTTQESHECSTKLLDGFAKSTHSLWSILEQILKERIRPLFAKAKNPAITAAGRKNFHPVPLPRFDASILDPETKPWKIHDVYAPTVFSWIITQYNAQSITNLETHFPLLIPPLLSLIDDENTLTKATGCKLLTHLLTPIKESNSPILHRTNLSPVFSDAIKPSLLSLPSITPENDSIALLQKAYPALLSLHKTTHATNPNKHQYTQELAKTLRDHLIPSFHHISSTNTTSGSSFASFPYPLLSTLLLDNTVPVLTELGIHSTKYLQDLIPLLHNTLVNPFGPAYPPLLLAALAVTRAVILNAHPRVWRWRGEVLSAVCSCWIHAVDEEVEIEQRRKKDESSGSRERDAMEKVKKELRGVVYLLKFAVRNSVQDEDVGQVEARENLDGELVKLVDADECLRGLLLEEVDVNDKGYFGSC</sequence>
<evidence type="ECO:0000313" key="3">
    <source>
        <dbReference type="Proteomes" id="UP000325780"/>
    </source>
</evidence>
<dbReference type="InterPro" id="IPR016024">
    <property type="entry name" value="ARM-type_fold"/>
</dbReference>
<dbReference type="SUPFAM" id="SSF48371">
    <property type="entry name" value="ARM repeat"/>
    <property type="match status" value="1"/>
</dbReference>
<evidence type="ECO:0000313" key="2">
    <source>
        <dbReference type="EMBL" id="KAE8154763.1"/>
    </source>
</evidence>
<gene>
    <name evidence="2" type="ORF">BDV25DRAFT_135683</name>
</gene>
<organism evidence="2 3">
    <name type="scientific">Aspergillus avenaceus</name>
    <dbReference type="NCBI Taxonomy" id="36643"/>
    <lineage>
        <taxon>Eukaryota</taxon>
        <taxon>Fungi</taxon>
        <taxon>Dikarya</taxon>
        <taxon>Ascomycota</taxon>
        <taxon>Pezizomycotina</taxon>
        <taxon>Eurotiomycetes</taxon>
        <taxon>Eurotiomycetidae</taxon>
        <taxon>Eurotiales</taxon>
        <taxon>Aspergillaceae</taxon>
        <taxon>Aspergillus</taxon>
        <taxon>Aspergillus subgen. Circumdati</taxon>
    </lineage>
</organism>
<dbReference type="GO" id="GO:0005634">
    <property type="term" value="C:nucleus"/>
    <property type="evidence" value="ECO:0007669"/>
    <property type="project" value="TreeGrafter"/>
</dbReference>
<keyword evidence="3" id="KW-1185">Reference proteome</keyword>
<dbReference type="EMBL" id="ML742027">
    <property type="protein sequence ID" value="KAE8154763.1"/>
    <property type="molecule type" value="Genomic_DNA"/>
</dbReference>
<accession>A0A5N6U7Z9</accession>
<dbReference type="PANTHER" id="PTHR32226">
    <property type="entry name" value="TELO2-INTERACTING PROTEIN 2"/>
    <property type="match status" value="1"/>
</dbReference>
<evidence type="ECO:0008006" key="4">
    <source>
        <dbReference type="Google" id="ProtNLM"/>
    </source>
</evidence>
<evidence type="ECO:0000256" key="1">
    <source>
        <dbReference type="ARBA" id="ARBA00034736"/>
    </source>
</evidence>